<dbReference type="NCBIfam" id="TIGR01498">
    <property type="entry name" value="folK"/>
    <property type="match status" value="1"/>
</dbReference>
<comment type="catalytic activity">
    <reaction evidence="1">
        <text>6-hydroxymethyl-7,8-dihydropterin + ATP = (7,8-dihydropterin-6-yl)methyl diphosphate + AMP + H(+)</text>
        <dbReference type="Rhea" id="RHEA:11412"/>
        <dbReference type="ChEBI" id="CHEBI:15378"/>
        <dbReference type="ChEBI" id="CHEBI:30616"/>
        <dbReference type="ChEBI" id="CHEBI:44841"/>
        <dbReference type="ChEBI" id="CHEBI:72950"/>
        <dbReference type="ChEBI" id="CHEBI:456215"/>
        <dbReference type="EC" id="2.7.6.3"/>
    </reaction>
</comment>
<keyword evidence="5" id="KW-0547">Nucleotide-binding</keyword>
<evidence type="ECO:0000256" key="1">
    <source>
        <dbReference type="ARBA" id="ARBA00000198"/>
    </source>
</evidence>
<evidence type="ECO:0000256" key="8">
    <source>
        <dbReference type="ARBA" id="ARBA00022909"/>
    </source>
</evidence>
<gene>
    <name evidence="10" type="primary">folK</name>
    <name evidence="10" type="ORF">OE104_13135</name>
</gene>
<dbReference type="Pfam" id="PF01288">
    <property type="entry name" value="HPPK"/>
    <property type="match status" value="1"/>
</dbReference>
<dbReference type="EC" id="2.7.6.3" evidence="3"/>
<evidence type="ECO:0000259" key="9">
    <source>
        <dbReference type="PROSITE" id="PS00794"/>
    </source>
</evidence>
<dbReference type="PANTHER" id="PTHR43071">
    <property type="entry name" value="2-AMINO-4-HYDROXY-6-HYDROXYMETHYLDIHYDROPTERIDINE PYROPHOSPHOKINASE"/>
    <property type="match status" value="1"/>
</dbReference>
<evidence type="ECO:0000313" key="11">
    <source>
        <dbReference type="Proteomes" id="UP001164718"/>
    </source>
</evidence>
<organism evidence="10 11">
    <name type="scientific">Fervidibacillus albus</name>
    <dbReference type="NCBI Taxonomy" id="2980026"/>
    <lineage>
        <taxon>Bacteria</taxon>
        <taxon>Bacillati</taxon>
        <taxon>Bacillota</taxon>
        <taxon>Bacilli</taxon>
        <taxon>Bacillales</taxon>
        <taxon>Bacillaceae</taxon>
        <taxon>Fervidibacillus</taxon>
    </lineage>
</organism>
<dbReference type="PROSITE" id="PS00794">
    <property type="entry name" value="HPPK"/>
    <property type="match status" value="1"/>
</dbReference>
<dbReference type="Proteomes" id="UP001164718">
    <property type="component" value="Chromosome"/>
</dbReference>
<name>A0A9E8RVN3_9BACI</name>
<proteinExistence type="predicted"/>
<evidence type="ECO:0000256" key="3">
    <source>
        <dbReference type="ARBA" id="ARBA00013253"/>
    </source>
</evidence>
<evidence type="ECO:0000256" key="6">
    <source>
        <dbReference type="ARBA" id="ARBA00022777"/>
    </source>
</evidence>
<dbReference type="GO" id="GO:0003848">
    <property type="term" value="F:2-amino-4-hydroxy-6-hydroxymethyldihydropteridine diphosphokinase activity"/>
    <property type="evidence" value="ECO:0007669"/>
    <property type="project" value="UniProtKB-EC"/>
</dbReference>
<dbReference type="EMBL" id="CP106878">
    <property type="protein sequence ID" value="WAA09464.1"/>
    <property type="molecule type" value="Genomic_DNA"/>
</dbReference>
<keyword evidence="11" id="KW-1185">Reference proteome</keyword>
<protein>
    <recommendedName>
        <fullName evidence="3">2-amino-4-hydroxy-6-hydroxymethyldihydropteridine diphosphokinase</fullName>
        <ecNumber evidence="3">2.7.6.3</ecNumber>
    </recommendedName>
</protein>
<dbReference type="CDD" id="cd00483">
    <property type="entry name" value="HPPK"/>
    <property type="match status" value="1"/>
</dbReference>
<sequence>MEQIAYLSLGSNIGRREEYLSRAIKQLEETGQIVITNFSSIYETDPVGYKNQSNFLNMVIEVRTKLTPEQLLKAGLTIEKRLGRKRDIRFGPRTIDIDVLLFNEERIQTNELTVPHPRMNERSFVLIPLAEMNGAIHLPAVGVSVEQQVKVLGTDGVRLWIQKTSEDVYDLFENA</sequence>
<dbReference type="InterPro" id="IPR035907">
    <property type="entry name" value="Hppk_sf"/>
</dbReference>
<evidence type="ECO:0000256" key="5">
    <source>
        <dbReference type="ARBA" id="ARBA00022741"/>
    </source>
</evidence>
<evidence type="ECO:0000256" key="2">
    <source>
        <dbReference type="ARBA" id="ARBA00005051"/>
    </source>
</evidence>
<dbReference type="AlphaFoldDB" id="A0A9E8RVN3"/>
<dbReference type="Gene3D" id="3.30.70.560">
    <property type="entry name" value="7,8-Dihydro-6-hydroxymethylpterin-pyrophosphokinase HPPK"/>
    <property type="match status" value="1"/>
</dbReference>
<dbReference type="GO" id="GO:0016301">
    <property type="term" value="F:kinase activity"/>
    <property type="evidence" value="ECO:0007669"/>
    <property type="project" value="UniProtKB-KW"/>
</dbReference>
<dbReference type="RefSeq" id="WP_275417245.1">
    <property type="nucleotide sequence ID" value="NZ_CP106878.1"/>
</dbReference>
<keyword evidence="8" id="KW-0289">Folate biosynthesis</keyword>
<dbReference type="PANTHER" id="PTHR43071:SF1">
    <property type="entry name" value="2-AMINO-4-HYDROXY-6-HYDROXYMETHYLDIHYDROPTERIDINE PYROPHOSPHOKINASE"/>
    <property type="match status" value="1"/>
</dbReference>
<comment type="pathway">
    <text evidence="2">Cofactor biosynthesis; tetrahydrofolate biosynthesis; 2-amino-4-hydroxy-6-hydroxymethyl-7,8-dihydropteridine diphosphate from 7,8-dihydroneopterin triphosphate: step 4/4.</text>
</comment>
<keyword evidence="7" id="KW-0067">ATP-binding</keyword>
<keyword evidence="4 10" id="KW-0808">Transferase</keyword>
<dbReference type="KEGG" id="faf:OE104_13135"/>
<dbReference type="GO" id="GO:0005524">
    <property type="term" value="F:ATP binding"/>
    <property type="evidence" value="ECO:0007669"/>
    <property type="project" value="UniProtKB-KW"/>
</dbReference>
<dbReference type="SUPFAM" id="SSF55083">
    <property type="entry name" value="6-hydroxymethyl-7,8-dihydropterin pyrophosphokinase, HPPK"/>
    <property type="match status" value="1"/>
</dbReference>
<evidence type="ECO:0000313" key="10">
    <source>
        <dbReference type="EMBL" id="WAA09464.1"/>
    </source>
</evidence>
<evidence type="ECO:0000256" key="7">
    <source>
        <dbReference type="ARBA" id="ARBA00022840"/>
    </source>
</evidence>
<keyword evidence="6" id="KW-0418">Kinase</keyword>
<accession>A0A9E8RVN3</accession>
<feature type="domain" description="7,8-dihydro-6-hydroxymethylpterin-pyrophosphokinase" evidence="9">
    <location>
        <begin position="89"/>
        <end position="100"/>
    </location>
</feature>
<reference evidence="10" key="1">
    <citation type="submission" date="2022-09" db="EMBL/GenBank/DDBJ databases">
        <title>Complete Genomes of Fervidibacillus albus and Fervidibacillus halotolerans isolated from tidal flat sediments.</title>
        <authorList>
            <person name="Kwon K.K."/>
            <person name="Yang S.-H."/>
            <person name="Park M.J."/>
            <person name="Oh H.-M."/>
        </authorList>
    </citation>
    <scope>NUCLEOTIDE SEQUENCE</scope>
    <source>
        <strain evidence="10">MEBiC13591</strain>
    </source>
</reference>
<evidence type="ECO:0000256" key="4">
    <source>
        <dbReference type="ARBA" id="ARBA00022679"/>
    </source>
</evidence>
<dbReference type="InterPro" id="IPR000550">
    <property type="entry name" value="Hppk"/>
</dbReference>
<dbReference type="GO" id="GO:0046656">
    <property type="term" value="P:folic acid biosynthetic process"/>
    <property type="evidence" value="ECO:0007669"/>
    <property type="project" value="UniProtKB-KW"/>
</dbReference>